<evidence type="ECO:0000313" key="3">
    <source>
        <dbReference type="EMBL" id="SMH54784.1"/>
    </source>
</evidence>
<dbReference type="SUPFAM" id="SSF53098">
    <property type="entry name" value="Ribonuclease H-like"/>
    <property type="match status" value="1"/>
</dbReference>
<name>A0A1X7PSB2_9HYPH</name>
<organism evidence="3 4">
    <name type="scientific">Mesorhizobium australicum</name>
    <dbReference type="NCBI Taxonomy" id="536018"/>
    <lineage>
        <taxon>Bacteria</taxon>
        <taxon>Pseudomonadati</taxon>
        <taxon>Pseudomonadota</taxon>
        <taxon>Alphaproteobacteria</taxon>
        <taxon>Hyphomicrobiales</taxon>
        <taxon>Phyllobacteriaceae</taxon>
        <taxon>Mesorhizobium</taxon>
    </lineage>
</organism>
<keyword evidence="4" id="KW-1185">Reference proteome</keyword>
<dbReference type="SUPFAM" id="SSF46689">
    <property type="entry name" value="Homeodomain-like"/>
    <property type="match status" value="1"/>
</dbReference>
<dbReference type="InterPro" id="IPR012337">
    <property type="entry name" value="RNaseH-like_sf"/>
</dbReference>
<dbReference type="Pfam" id="PF13683">
    <property type="entry name" value="rve_3"/>
    <property type="match status" value="1"/>
</dbReference>
<dbReference type="Gene3D" id="3.30.420.10">
    <property type="entry name" value="Ribonuclease H-like superfamily/Ribonuclease H"/>
    <property type="match status" value="1"/>
</dbReference>
<evidence type="ECO:0000313" key="4">
    <source>
        <dbReference type="Proteomes" id="UP000193083"/>
    </source>
</evidence>
<dbReference type="InterPro" id="IPR052546">
    <property type="entry name" value="Transposase_8_domain"/>
</dbReference>
<evidence type="ECO:0000256" key="1">
    <source>
        <dbReference type="SAM" id="MobiDB-lite"/>
    </source>
</evidence>
<dbReference type="EMBL" id="FXBL01000004">
    <property type="protein sequence ID" value="SMH54784.1"/>
    <property type="molecule type" value="Genomic_DNA"/>
</dbReference>
<dbReference type="InterPro" id="IPR036397">
    <property type="entry name" value="RNaseH_sf"/>
</dbReference>
<gene>
    <name evidence="3" type="ORF">SAMN02982922_5202</name>
</gene>
<dbReference type="GO" id="GO:0003677">
    <property type="term" value="F:DNA binding"/>
    <property type="evidence" value="ECO:0007669"/>
    <property type="project" value="InterPro"/>
</dbReference>
<dbReference type="InterPro" id="IPR002514">
    <property type="entry name" value="Transposase_8"/>
</dbReference>
<sequence>MKRSRFSEEQIIGILKEHEAGVSVADLCRKHGVSDASIYSWKARFGGMDVSEARRLKALEDENARLKRLLADAMLDNAALKDLVGKMVTAENDPGSSPGPATAAPSSPRTLSSPGPIRTASSVPTSRRAKPMQNGFIESFNGRLRDELLNETPFTSLTQARVATALWRADYNTVRPHSQIAWQTPDEFARTLTPRRSLALRNDSGSAQAPAASPTQQGKTTTGNELRTR</sequence>
<dbReference type="Proteomes" id="UP000193083">
    <property type="component" value="Unassembled WGS sequence"/>
</dbReference>
<feature type="domain" description="Integrase catalytic" evidence="2">
    <location>
        <begin position="126"/>
        <end position="185"/>
    </location>
</feature>
<evidence type="ECO:0000259" key="2">
    <source>
        <dbReference type="Pfam" id="PF13683"/>
    </source>
</evidence>
<dbReference type="PANTHER" id="PTHR33609:SF1">
    <property type="entry name" value="TRANSPOSASE"/>
    <property type="match status" value="1"/>
</dbReference>
<dbReference type="AlphaFoldDB" id="A0A1X7PSB2"/>
<dbReference type="GO" id="GO:0006313">
    <property type="term" value="P:DNA transposition"/>
    <property type="evidence" value="ECO:0007669"/>
    <property type="project" value="InterPro"/>
</dbReference>
<feature type="region of interest" description="Disordered" evidence="1">
    <location>
        <begin position="89"/>
        <end position="133"/>
    </location>
</feature>
<dbReference type="InterPro" id="IPR001584">
    <property type="entry name" value="Integrase_cat-core"/>
</dbReference>
<feature type="compositionally biased region" description="Low complexity" evidence="1">
    <location>
        <begin position="94"/>
        <end position="114"/>
    </location>
</feature>
<feature type="compositionally biased region" description="Low complexity" evidence="1">
    <location>
        <begin position="204"/>
        <end position="218"/>
    </location>
</feature>
<reference evidence="4" key="1">
    <citation type="submission" date="2017-04" db="EMBL/GenBank/DDBJ databases">
        <authorList>
            <person name="Varghese N."/>
            <person name="Submissions S."/>
        </authorList>
    </citation>
    <scope>NUCLEOTIDE SEQUENCE [LARGE SCALE GENOMIC DNA]</scope>
    <source>
        <strain evidence="4">B5P</strain>
    </source>
</reference>
<dbReference type="InterPro" id="IPR009057">
    <property type="entry name" value="Homeodomain-like_sf"/>
</dbReference>
<accession>A0A1X7PSB2</accession>
<feature type="region of interest" description="Disordered" evidence="1">
    <location>
        <begin position="192"/>
        <end position="229"/>
    </location>
</feature>
<dbReference type="GO" id="GO:0004803">
    <property type="term" value="F:transposase activity"/>
    <property type="evidence" value="ECO:0007669"/>
    <property type="project" value="InterPro"/>
</dbReference>
<feature type="compositionally biased region" description="Polar residues" evidence="1">
    <location>
        <begin position="219"/>
        <end position="229"/>
    </location>
</feature>
<dbReference type="PANTHER" id="PTHR33609">
    <property type="entry name" value="LOW CALCIUM RESPONSE LOCUS PROTEIN S"/>
    <property type="match status" value="1"/>
</dbReference>
<dbReference type="Pfam" id="PF01527">
    <property type="entry name" value="HTH_Tnp_1"/>
    <property type="match status" value="1"/>
</dbReference>
<protein>
    <submittedName>
        <fullName evidence="3">Transposase</fullName>
    </submittedName>
</protein>
<proteinExistence type="predicted"/>
<dbReference type="GO" id="GO:0015074">
    <property type="term" value="P:DNA integration"/>
    <property type="evidence" value="ECO:0007669"/>
    <property type="project" value="InterPro"/>
</dbReference>